<sequence length="325" mass="36529">MNSIIQFSGKDHVLQLFGVRLLGITPENGKKLLMSVVFLFVLFTLNRILRAVSAAALGTKTGPARFWAKQVIRIATAVLLITGMLSIWFNDPGRLANAAAFVTAGLAIASQRVITAISAYLIILRGKTFHVGDRIVMGGVRGDVIALGFIQTTIMEMGQAPPEQSDAPSVWVAGRQYTGRIVTVSNDKIFDEPVYNYTRDFPYIWEEMRLPIPYSGDRNRAEEIILHAAQRHTTKVAELSEDALTELERRFMVKRESLNPRVYFRLTDNWVEMSVRFITEDHGIRHVKDAMSREILDEFDQAHISIASGTYEIVGLPEVKVHLDR</sequence>
<protein>
    <submittedName>
        <fullName evidence="8">MscS Mechanosensitive ion channel</fullName>
    </submittedName>
</protein>
<feature type="transmembrane region" description="Helical" evidence="6">
    <location>
        <begin position="95"/>
        <end position="124"/>
    </location>
</feature>
<dbReference type="eggNOG" id="COG0668">
    <property type="taxonomic scope" value="Bacteria"/>
</dbReference>
<proteinExistence type="predicted"/>
<dbReference type="EMBL" id="CP000473">
    <property type="protein sequence ID" value="ABJ82624.1"/>
    <property type="molecule type" value="Genomic_DNA"/>
</dbReference>
<dbReference type="PANTHER" id="PTHR30566:SF5">
    <property type="entry name" value="MECHANOSENSITIVE ION CHANNEL PROTEIN 1, MITOCHONDRIAL-RELATED"/>
    <property type="match status" value="1"/>
</dbReference>
<dbReference type="OrthoDB" id="9809206at2"/>
<evidence type="ECO:0000256" key="4">
    <source>
        <dbReference type="ARBA" id="ARBA00022989"/>
    </source>
</evidence>
<dbReference type="PANTHER" id="PTHR30566">
    <property type="entry name" value="YNAI-RELATED MECHANOSENSITIVE ION CHANNEL"/>
    <property type="match status" value="1"/>
</dbReference>
<feature type="transmembrane region" description="Helical" evidence="6">
    <location>
        <begin position="32"/>
        <end position="49"/>
    </location>
</feature>
<reference evidence="8" key="1">
    <citation type="submission" date="2006-10" db="EMBL/GenBank/DDBJ databases">
        <title>Complete sequence of Solibacter usitatus Ellin6076.</title>
        <authorList>
            <consortium name="US DOE Joint Genome Institute"/>
            <person name="Copeland A."/>
            <person name="Lucas S."/>
            <person name="Lapidus A."/>
            <person name="Barry K."/>
            <person name="Detter J.C."/>
            <person name="Glavina del Rio T."/>
            <person name="Hammon N."/>
            <person name="Israni S."/>
            <person name="Dalin E."/>
            <person name="Tice H."/>
            <person name="Pitluck S."/>
            <person name="Thompson L.S."/>
            <person name="Brettin T."/>
            <person name="Bruce D."/>
            <person name="Han C."/>
            <person name="Tapia R."/>
            <person name="Gilna P."/>
            <person name="Schmutz J."/>
            <person name="Larimer F."/>
            <person name="Land M."/>
            <person name="Hauser L."/>
            <person name="Kyrpides N."/>
            <person name="Mikhailova N."/>
            <person name="Janssen P.H."/>
            <person name="Kuske C.R."/>
            <person name="Richardson P."/>
        </authorList>
    </citation>
    <scope>NUCLEOTIDE SEQUENCE</scope>
    <source>
        <strain evidence="8">Ellin6076</strain>
    </source>
</reference>
<dbReference type="Gene3D" id="3.30.70.100">
    <property type="match status" value="1"/>
</dbReference>
<dbReference type="InterPro" id="IPR011066">
    <property type="entry name" value="MscS_channel_C_sf"/>
</dbReference>
<accession>Q028D3</accession>
<feature type="domain" description="Mechanosensitive ion channel MscS" evidence="7">
    <location>
        <begin position="119"/>
        <end position="157"/>
    </location>
</feature>
<gene>
    <name evidence="8" type="ordered locus">Acid_1634</name>
</gene>
<dbReference type="GO" id="GO:0008381">
    <property type="term" value="F:mechanosensitive monoatomic ion channel activity"/>
    <property type="evidence" value="ECO:0007669"/>
    <property type="project" value="UniProtKB-ARBA"/>
</dbReference>
<keyword evidence="3 6" id="KW-0812">Transmembrane</keyword>
<keyword evidence="5 6" id="KW-0472">Membrane</keyword>
<evidence type="ECO:0000256" key="2">
    <source>
        <dbReference type="ARBA" id="ARBA00022475"/>
    </source>
</evidence>
<keyword evidence="2" id="KW-1003">Cell membrane</keyword>
<dbReference type="InterPro" id="IPR010920">
    <property type="entry name" value="LSM_dom_sf"/>
</dbReference>
<organism evidence="8">
    <name type="scientific">Solibacter usitatus (strain Ellin6076)</name>
    <dbReference type="NCBI Taxonomy" id="234267"/>
    <lineage>
        <taxon>Bacteria</taxon>
        <taxon>Pseudomonadati</taxon>
        <taxon>Acidobacteriota</taxon>
        <taxon>Terriglobia</taxon>
        <taxon>Bryobacterales</taxon>
        <taxon>Solibacteraceae</taxon>
        <taxon>Candidatus Solibacter</taxon>
    </lineage>
</organism>
<dbReference type="Pfam" id="PF00924">
    <property type="entry name" value="MS_channel_2nd"/>
    <property type="match status" value="1"/>
</dbReference>
<evidence type="ECO:0000256" key="5">
    <source>
        <dbReference type="ARBA" id="ARBA00023136"/>
    </source>
</evidence>
<dbReference type="GO" id="GO:0005886">
    <property type="term" value="C:plasma membrane"/>
    <property type="evidence" value="ECO:0007669"/>
    <property type="project" value="UniProtKB-SubCell"/>
</dbReference>
<dbReference type="InterPro" id="IPR006685">
    <property type="entry name" value="MscS_channel_2nd"/>
</dbReference>
<feature type="transmembrane region" description="Helical" evidence="6">
    <location>
        <begin position="70"/>
        <end position="89"/>
    </location>
</feature>
<dbReference type="HOGENOM" id="CLU_066007_1_1_0"/>
<dbReference type="AlphaFoldDB" id="Q028D3"/>
<evidence type="ECO:0000313" key="8">
    <source>
        <dbReference type="EMBL" id="ABJ82624.1"/>
    </source>
</evidence>
<dbReference type="KEGG" id="sus:Acid_1634"/>
<evidence type="ECO:0000256" key="1">
    <source>
        <dbReference type="ARBA" id="ARBA00004651"/>
    </source>
</evidence>
<dbReference type="SUPFAM" id="SSF82689">
    <property type="entry name" value="Mechanosensitive channel protein MscS (YggB), C-terminal domain"/>
    <property type="match status" value="1"/>
</dbReference>
<name>Q028D3_SOLUE</name>
<dbReference type="Gene3D" id="2.30.30.60">
    <property type="match status" value="1"/>
</dbReference>
<dbReference type="InterPro" id="IPR023408">
    <property type="entry name" value="MscS_beta-dom_sf"/>
</dbReference>
<evidence type="ECO:0000256" key="3">
    <source>
        <dbReference type="ARBA" id="ARBA00022692"/>
    </source>
</evidence>
<keyword evidence="4 6" id="KW-1133">Transmembrane helix</keyword>
<evidence type="ECO:0000256" key="6">
    <source>
        <dbReference type="SAM" id="Phobius"/>
    </source>
</evidence>
<evidence type="ECO:0000259" key="7">
    <source>
        <dbReference type="Pfam" id="PF00924"/>
    </source>
</evidence>
<comment type="subcellular location">
    <subcellularLocation>
        <location evidence="1">Cell membrane</location>
        <topology evidence="1">Multi-pass membrane protein</topology>
    </subcellularLocation>
</comment>
<dbReference type="SUPFAM" id="SSF50182">
    <property type="entry name" value="Sm-like ribonucleoproteins"/>
    <property type="match status" value="1"/>
</dbReference>
<dbReference type="InParanoid" id="Q028D3"/>